<evidence type="ECO:0000256" key="2">
    <source>
        <dbReference type="ARBA" id="ARBA00023315"/>
    </source>
</evidence>
<evidence type="ECO:0000256" key="1">
    <source>
        <dbReference type="ARBA" id="ARBA00022679"/>
    </source>
</evidence>
<accession>A0ABW4FRG7</accession>
<keyword evidence="1" id="KW-0808">Transferase</keyword>
<evidence type="ECO:0000259" key="5">
    <source>
        <dbReference type="SMART" id="SM00563"/>
    </source>
</evidence>
<dbReference type="PANTHER" id="PTHR10434">
    <property type="entry name" value="1-ACYL-SN-GLYCEROL-3-PHOSPHATE ACYLTRANSFERASE"/>
    <property type="match status" value="1"/>
</dbReference>
<feature type="domain" description="Phospholipid/glycerol acyltransferase" evidence="5">
    <location>
        <begin position="59"/>
        <end position="177"/>
    </location>
</feature>
<keyword evidence="4" id="KW-0472">Membrane</keyword>
<proteinExistence type="predicted"/>
<keyword evidence="2 6" id="KW-0012">Acyltransferase</keyword>
<evidence type="ECO:0000256" key="3">
    <source>
        <dbReference type="SAM" id="MobiDB-lite"/>
    </source>
</evidence>
<dbReference type="EMBL" id="JBHUCP010000023">
    <property type="protein sequence ID" value="MFD1533003.1"/>
    <property type="molecule type" value="Genomic_DNA"/>
</dbReference>
<dbReference type="CDD" id="cd07989">
    <property type="entry name" value="LPLAT_AGPAT-like"/>
    <property type="match status" value="1"/>
</dbReference>
<evidence type="ECO:0000313" key="6">
    <source>
        <dbReference type="EMBL" id="MFD1533003.1"/>
    </source>
</evidence>
<sequence length="275" mass="29779">MTQFRPLTTWEKFVLTVRRRWRGSGFWYGLAIAVIWPFVVFGTRLRWRGGEHIPHTGGVLLAMNHVSFSDPIFDVAFTISHGRMPRFLAKSELWDVPLVRSVLGGGGHVPVYRATAKARDAYRGAVEALNRGEVVAFYPEGTYTEDPDGWPMKAKNGIGRIALVTGAPVIPVANWGTQEFLPPGSGRPRFFPRRRVEVVAGPPVDLSAWLGGPRTRTALDGATAAIMADVTNLVAGLRGETPPAKPFDPAAKTAGLPAAPPAAEPPVAEDERPAS</sequence>
<keyword evidence="4" id="KW-1133">Transmembrane helix</keyword>
<evidence type="ECO:0000256" key="4">
    <source>
        <dbReference type="SAM" id="Phobius"/>
    </source>
</evidence>
<feature type="transmembrane region" description="Helical" evidence="4">
    <location>
        <begin position="25"/>
        <end position="43"/>
    </location>
</feature>
<protein>
    <submittedName>
        <fullName evidence="6">Lysophospholipid acyltransferase family protein</fullName>
    </submittedName>
</protein>
<name>A0ABW4FRG7_9PSEU</name>
<gene>
    <name evidence="6" type="ORF">ACFSCY_26615</name>
</gene>
<organism evidence="6 7">
    <name type="scientific">Pseudonocardia aurantiaca</name>
    <dbReference type="NCBI Taxonomy" id="75290"/>
    <lineage>
        <taxon>Bacteria</taxon>
        <taxon>Bacillati</taxon>
        <taxon>Actinomycetota</taxon>
        <taxon>Actinomycetes</taxon>
        <taxon>Pseudonocardiales</taxon>
        <taxon>Pseudonocardiaceae</taxon>
        <taxon>Pseudonocardia</taxon>
    </lineage>
</organism>
<dbReference type="Proteomes" id="UP001597145">
    <property type="component" value="Unassembled WGS sequence"/>
</dbReference>
<evidence type="ECO:0000313" key="7">
    <source>
        <dbReference type="Proteomes" id="UP001597145"/>
    </source>
</evidence>
<dbReference type="SUPFAM" id="SSF69593">
    <property type="entry name" value="Glycerol-3-phosphate (1)-acyltransferase"/>
    <property type="match status" value="1"/>
</dbReference>
<feature type="region of interest" description="Disordered" evidence="3">
    <location>
        <begin position="240"/>
        <end position="275"/>
    </location>
</feature>
<dbReference type="GO" id="GO:0016746">
    <property type="term" value="F:acyltransferase activity"/>
    <property type="evidence" value="ECO:0007669"/>
    <property type="project" value="UniProtKB-KW"/>
</dbReference>
<dbReference type="PANTHER" id="PTHR10434:SF55">
    <property type="entry name" value="POSSIBLE ACYLTRANSFERASE"/>
    <property type="match status" value="1"/>
</dbReference>
<dbReference type="InterPro" id="IPR002123">
    <property type="entry name" value="Plipid/glycerol_acylTrfase"/>
</dbReference>
<keyword evidence="7" id="KW-1185">Reference proteome</keyword>
<dbReference type="RefSeq" id="WP_343983110.1">
    <property type="nucleotide sequence ID" value="NZ_BAAAJG010000016.1"/>
</dbReference>
<keyword evidence="4" id="KW-0812">Transmembrane</keyword>
<dbReference type="SMART" id="SM00563">
    <property type="entry name" value="PlsC"/>
    <property type="match status" value="1"/>
</dbReference>
<comment type="caution">
    <text evidence="6">The sequence shown here is derived from an EMBL/GenBank/DDBJ whole genome shotgun (WGS) entry which is preliminary data.</text>
</comment>
<dbReference type="Pfam" id="PF01553">
    <property type="entry name" value="Acyltransferase"/>
    <property type="match status" value="1"/>
</dbReference>
<reference evidence="7" key="1">
    <citation type="journal article" date="2019" name="Int. J. Syst. Evol. Microbiol.">
        <title>The Global Catalogue of Microorganisms (GCM) 10K type strain sequencing project: providing services to taxonomists for standard genome sequencing and annotation.</title>
        <authorList>
            <consortium name="The Broad Institute Genomics Platform"/>
            <consortium name="The Broad Institute Genome Sequencing Center for Infectious Disease"/>
            <person name="Wu L."/>
            <person name="Ma J."/>
        </authorList>
    </citation>
    <scope>NUCLEOTIDE SEQUENCE [LARGE SCALE GENOMIC DNA]</scope>
    <source>
        <strain evidence="7">JCM 12165</strain>
    </source>
</reference>